<evidence type="ECO:0000313" key="2">
    <source>
        <dbReference type="EMBL" id="VDM28700.1"/>
    </source>
</evidence>
<feature type="region of interest" description="Disordered" evidence="1">
    <location>
        <begin position="1"/>
        <end position="28"/>
    </location>
</feature>
<sequence length="71" mass="7567">MLGVDGCEPPPPPPLVEGISESLDDGDDAVTEDVTADDVRYNESASPPFVIKTIERDIPAAESEAERLAKE</sequence>
<proteinExistence type="predicted"/>
<dbReference type="AlphaFoldDB" id="A0A183U3B3"/>
<gene>
    <name evidence="2" type="ORF">TCNE_LOCUS2983</name>
</gene>
<evidence type="ECO:0000256" key="1">
    <source>
        <dbReference type="SAM" id="MobiDB-lite"/>
    </source>
</evidence>
<accession>A0A183U3B3</accession>
<dbReference type="EMBL" id="UYWY01003427">
    <property type="protein sequence ID" value="VDM28700.1"/>
    <property type="molecule type" value="Genomic_DNA"/>
</dbReference>
<name>A0A183U3B3_TOXCA</name>
<reference evidence="4" key="1">
    <citation type="submission" date="2016-06" db="UniProtKB">
        <authorList>
            <consortium name="WormBaseParasite"/>
        </authorList>
    </citation>
    <scope>IDENTIFICATION</scope>
</reference>
<keyword evidence="3" id="KW-1185">Reference proteome</keyword>
<dbReference type="Proteomes" id="UP000050794">
    <property type="component" value="Unassembled WGS sequence"/>
</dbReference>
<protein>
    <submittedName>
        <fullName evidence="4">Secreted protein</fullName>
    </submittedName>
</protein>
<evidence type="ECO:0000313" key="3">
    <source>
        <dbReference type="Proteomes" id="UP000050794"/>
    </source>
</evidence>
<organism evidence="3 4">
    <name type="scientific">Toxocara canis</name>
    <name type="common">Canine roundworm</name>
    <dbReference type="NCBI Taxonomy" id="6265"/>
    <lineage>
        <taxon>Eukaryota</taxon>
        <taxon>Metazoa</taxon>
        <taxon>Ecdysozoa</taxon>
        <taxon>Nematoda</taxon>
        <taxon>Chromadorea</taxon>
        <taxon>Rhabditida</taxon>
        <taxon>Spirurina</taxon>
        <taxon>Ascaridomorpha</taxon>
        <taxon>Ascaridoidea</taxon>
        <taxon>Toxocaridae</taxon>
        <taxon>Toxocara</taxon>
    </lineage>
</organism>
<evidence type="ECO:0000313" key="4">
    <source>
        <dbReference type="WBParaSite" id="TCNE_0000298301-mRNA-1"/>
    </source>
</evidence>
<dbReference type="WBParaSite" id="TCNE_0000298301-mRNA-1">
    <property type="protein sequence ID" value="TCNE_0000298301-mRNA-1"/>
    <property type="gene ID" value="TCNE_0000298301"/>
</dbReference>
<reference evidence="2 3" key="2">
    <citation type="submission" date="2018-11" db="EMBL/GenBank/DDBJ databases">
        <authorList>
            <consortium name="Pathogen Informatics"/>
        </authorList>
    </citation>
    <scope>NUCLEOTIDE SEQUENCE [LARGE SCALE GENOMIC DNA]</scope>
</reference>